<dbReference type="InterPro" id="IPR020568">
    <property type="entry name" value="Ribosomal_Su5_D2-typ_SF"/>
</dbReference>
<reference evidence="4" key="1">
    <citation type="submission" date="2020-04" db="EMBL/GenBank/DDBJ databases">
        <title>Genome Assembly and Annotation of Botryosphaeria dothidea sdau 11-99, a Latent Pathogen of Apple Fruit Ring Rot in China.</title>
        <authorList>
            <person name="Yu C."/>
            <person name="Diao Y."/>
            <person name="Lu Q."/>
            <person name="Zhao J."/>
            <person name="Cui S."/>
            <person name="Peng C."/>
            <person name="He B."/>
            <person name="Liu H."/>
        </authorList>
    </citation>
    <scope>NUCLEOTIDE SEQUENCE [LARGE SCALE GENOMIC DNA]</scope>
    <source>
        <strain evidence="4">Sdau11-99</strain>
    </source>
</reference>
<dbReference type="PANTHER" id="PTHR16301">
    <property type="entry name" value="IMPACT-RELATED"/>
    <property type="match status" value="1"/>
</dbReference>
<dbReference type="GO" id="GO:0006446">
    <property type="term" value="P:regulation of translational initiation"/>
    <property type="evidence" value="ECO:0007669"/>
    <property type="project" value="TreeGrafter"/>
</dbReference>
<comment type="similarity">
    <text evidence="1">Belongs to the IMPACT family.</text>
</comment>
<dbReference type="EMBL" id="WWBZ02000016">
    <property type="protein sequence ID" value="KAF4308890.1"/>
    <property type="molecule type" value="Genomic_DNA"/>
</dbReference>
<keyword evidence="5" id="KW-1185">Reference proteome</keyword>
<dbReference type="InterPro" id="IPR023582">
    <property type="entry name" value="Impact"/>
</dbReference>
<name>A0A8H4N4N2_9PEZI</name>
<dbReference type="InterPro" id="IPR036956">
    <property type="entry name" value="Impact_N_sf"/>
</dbReference>
<evidence type="ECO:0000313" key="4">
    <source>
        <dbReference type="EMBL" id="KAF4308890.1"/>
    </source>
</evidence>
<dbReference type="Pfam" id="PF01205">
    <property type="entry name" value="Impact_N"/>
    <property type="match status" value="1"/>
</dbReference>
<evidence type="ECO:0000256" key="1">
    <source>
        <dbReference type="ARBA" id="ARBA00007665"/>
    </source>
</evidence>
<dbReference type="GO" id="GO:0140469">
    <property type="term" value="P:GCN2-mediated signaling"/>
    <property type="evidence" value="ECO:0007669"/>
    <property type="project" value="TreeGrafter"/>
</dbReference>
<evidence type="ECO:0000259" key="3">
    <source>
        <dbReference type="Pfam" id="PF01205"/>
    </source>
</evidence>
<dbReference type="AlphaFoldDB" id="A0A8H4N4N2"/>
<feature type="domain" description="Impact N-terminal" evidence="3">
    <location>
        <begin position="25"/>
        <end position="130"/>
    </location>
</feature>
<dbReference type="PANTHER" id="PTHR16301:SF26">
    <property type="entry name" value="IMPACT FAMILY MEMBER C14C8.09C"/>
    <property type="match status" value="1"/>
</dbReference>
<proteinExistence type="inferred from homology"/>
<feature type="compositionally biased region" description="Basic and acidic residues" evidence="2">
    <location>
        <begin position="266"/>
        <end position="282"/>
    </location>
</feature>
<dbReference type="Gene3D" id="3.30.230.30">
    <property type="entry name" value="Impact, N-terminal domain"/>
    <property type="match status" value="1"/>
</dbReference>
<organism evidence="4 5">
    <name type="scientific">Botryosphaeria dothidea</name>
    <dbReference type="NCBI Taxonomy" id="55169"/>
    <lineage>
        <taxon>Eukaryota</taxon>
        <taxon>Fungi</taxon>
        <taxon>Dikarya</taxon>
        <taxon>Ascomycota</taxon>
        <taxon>Pezizomycotina</taxon>
        <taxon>Dothideomycetes</taxon>
        <taxon>Dothideomycetes incertae sedis</taxon>
        <taxon>Botryosphaeriales</taxon>
        <taxon>Botryosphaeriaceae</taxon>
        <taxon>Botryosphaeria</taxon>
    </lineage>
</organism>
<feature type="region of interest" description="Disordered" evidence="2">
    <location>
        <begin position="1"/>
        <end position="20"/>
    </location>
</feature>
<evidence type="ECO:0000256" key="2">
    <source>
        <dbReference type="SAM" id="MobiDB-lite"/>
    </source>
</evidence>
<dbReference type="GO" id="GO:0005737">
    <property type="term" value="C:cytoplasm"/>
    <property type="evidence" value="ECO:0007669"/>
    <property type="project" value="TreeGrafter"/>
</dbReference>
<dbReference type="Proteomes" id="UP000572817">
    <property type="component" value="Unassembled WGS sequence"/>
</dbReference>
<feature type="compositionally biased region" description="Basic and acidic residues" evidence="2">
    <location>
        <begin position="289"/>
        <end position="309"/>
    </location>
</feature>
<comment type="caution">
    <text evidence="4">The sequence shown here is derived from an EMBL/GenBank/DDBJ whole genome shotgun (WGS) entry which is preliminary data.</text>
</comment>
<dbReference type="OrthoDB" id="69641at2759"/>
<gene>
    <name evidence="4" type="ORF">GTA08_BOTSDO03323</name>
</gene>
<accession>A0A8H4N4N2</accession>
<dbReference type="SUPFAM" id="SSF54211">
    <property type="entry name" value="Ribosomal protein S5 domain 2-like"/>
    <property type="match status" value="1"/>
</dbReference>
<dbReference type="InterPro" id="IPR001498">
    <property type="entry name" value="Impact_N"/>
</dbReference>
<protein>
    <submittedName>
        <fullName evidence="4">Formate nitrite transporter family protein</fullName>
    </submittedName>
</protein>
<feature type="region of interest" description="Disordered" evidence="2">
    <location>
        <begin position="242"/>
        <end position="309"/>
    </location>
</feature>
<sequence>MSFKRGRSPPPPTDPVHRSAPITDRQSVFVAHFSPTLSAKALQAHPDFRTASHRIAAWRKPTAQRSLLGSARVLDAGHDDDGEKYAGKRLARVLDGMGVEGAVCVARWYGGVMLGPVRFEHIENCARQAIRDWRAATTSAADGAKRVKVEAPVEARSKEGLEKVLAERDNSIEVLRGLLADKKRVVGREDGAAVKQPATLKKPMNYKAMPVQALVKLEKARDATIAFILKELDKIEDEILKAMGDEDPDESDKTPVPETADEDRQDEGKAKSKDDDIPKEVDVPGGENSSEHINRSKADGDSQAKMDAG</sequence>
<evidence type="ECO:0000313" key="5">
    <source>
        <dbReference type="Proteomes" id="UP000572817"/>
    </source>
</evidence>